<dbReference type="NCBIfam" id="TIGR02595">
    <property type="entry name" value="PEP_CTERM"/>
    <property type="match status" value="1"/>
</dbReference>
<sequence>MGTRAMKKSFCSGIVILCASLILPSITYGYTIENLGTLGGMTTAQDINNNNEVVGISIDGGGVWRAVKWTDSSGLSTIVSDANARAYGINDSGQVAMKIGNNAYRWSSGSGTELLSGPLSIALHGITESGGIYGYHTDNKAAYWTTPTSYTTYAYPAGRNTDIMSAYSDGGYKVGYSYLYSSGIYDEQAMCWLSSSTYVELGDLSAGQASQALSINASEQIVGWAKDSSGVKHAVLWETFDQDVPVDLGTGVAKQISSDGSKIVGIHDDKAVVWVYETDSWIMYYLNDFLEPASGWDLKLATGINDNNMIIGDGLLDGQYRAFIFDFNPAVPEPLSIITVLIGIAALKLRRKK</sequence>
<name>A0A3A4REU1_9BACT</name>
<protein>
    <submittedName>
        <fullName evidence="1">PEP-CTERM sorting domain-containing protein</fullName>
    </submittedName>
</protein>
<comment type="caution">
    <text evidence="1">The sequence shown here is derived from an EMBL/GenBank/DDBJ whole genome shotgun (WGS) entry which is preliminary data.</text>
</comment>
<dbReference type="InterPro" id="IPR013424">
    <property type="entry name" value="Ice-binding_C"/>
</dbReference>
<reference evidence="1 2" key="1">
    <citation type="journal article" date="2017" name="ISME J.">
        <title>Energy and carbon metabolisms in a deep terrestrial subsurface fluid microbial community.</title>
        <authorList>
            <person name="Momper L."/>
            <person name="Jungbluth S.P."/>
            <person name="Lee M.D."/>
            <person name="Amend J.P."/>
        </authorList>
    </citation>
    <scope>NUCLEOTIDE SEQUENCE [LARGE SCALE GENOMIC DNA]</scope>
    <source>
        <strain evidence="1">SURF_26</strain>
    </source>
</reference>
<organism evidence="1 2">
    <name type="scientific">Candidatus Auribacter fodinae</name>
    <dbReference type="NCBI Taxonomy" id="2093366"/>
    <lineage>
        <taxon>Bacteria</taxon>
        <taxon>Pseudomonadati</taxon>
        <taxon>Candidatus Auribacterota</taxon>
        <taxon>Candidatus Auribacteria</taxon>
        <taxon>Candidatus Auribacterales</taxon>
        <taxon>Candidatus Auribacteraceae</taxon>
        <taxon>Candidatus Auribacter</taxon>
    </lineage>
</organism>
<dbReference type="AlphaFoldDB" id="A0A3A4REU1"/>
<evidence type="ECO:0000313" key="2">
    <source>
        <dbReference type="Proteomes" id="UP000266426"/>
    </source>
</evidence>
<dbReference type="EMBL" id="QZJZ01000035">
    <property type="protein sequence ID" value="RJP60081.1"/>
    <property type="molecule type" value="Genomic_DNA"/>
</dbReference>
<dbReference type="Proteomes" id="UP000266426">
    <property type="component" value="Unassembled WGS sequence"/>
</dbReference>
<evidence type="ECO:0000313" key="1">
    <source>
        <dbReference type="EMBL" id="RJP60081.1"/>
    </source>
</evidence>
<accession>A0A3A4REU1</accession>
<proteinExistence type="predicted"/>
<gene>
    <name evidence="1" type="ORF">C4541_04750</name>
</gene>